<evidence type="ECO:0000256" key="1">
    <source>
        <dbReference type="ARBA" id="ARBA00005476"/>
    </source>
</evidence>
<dbReference type="Proteomes" id="UP001470230">
    <property type="component" value="Unassembled WGS sequence"/>
</dbReference>
<dbReference type="InterPro" id="IPR013209">
    <property type="entry name" value="LNS2"/>
</dbReference>
<dbReference type="Pfam" id="PF04571">
    <property type="entry name" value="Lipin_N"/>
    <property type="match status" value="1"/>
</dbReference>
<evidence type="ECO:0000259" key="2">
    <source>
        <dbReference type="SMART" id="SM00775"/>
    </source>
</evidence>
<dbReference type="PANTHER" id="PTHR12181:SF12">
    <property type="entry name" value="PHOSPHATIDATE PHOSPHATASE"/>
    <property type="match status" value="1"/>
</dbReference>
<dbReference type="SUPFAM" id="SSF56784">
    <property type="entry name" value="HAD-like"/>
    <property type="match status" value="1"/>
</dbReference>
<keyword evidence="4" id="KW-1185">Reference proteome</keyword>
<reference evidence="3 4" key="1">
    <citation type="submission" date="2024-04" db="EMBL/GenBank/DDBJ databases">
        <title>Tritrichomonas musculus Genome.</title>
        <authorList>
            <person name="Alves-Ferreira E."/>
            <person name="Grigg M."/>
            <person name="Lorenzi H."/>
            <person name="Galac M."/>
        </authorList>
    </citation>
    <scope>NUCLEOTIDE SEQUENCE [LARGE SCALE GENOMIC DNA]</scope>
    <source>
        <strain evidence="3 4">EAF2021</strain>
    </source>
</reference>
<dbReference type="InterPro" id="IPR036412">
    <property type="entry name" value="HAD-like_sf"/>
</dbReference>
<proteinExistence type="inferred from homology"/>
<dbReference type="Pfam" id="PF08235">
    <property type="entry name" value="LNS2"/>
    <property type="match status" value="1"/>
</dbReference>
<dbReference type="InterPro" id="IPR026058">
    <property type="entry name" value="LIPIN"/>
</dbReference>
<dbReference type="InterPro" id="IPR007651">
    <property type="entry name" value="Lipin_N"/>
</dbReference>
<dbReference type="PANTHER" id="PTHR12181">
    <property type="entry name" value="LIPIN"/>
    <property type="match status" value="1"/>
</dbReference>
<dbReference type="SMART" id="SM00775">
    <property type="entry name" value="LNS2"/>
    <property type="match status" value="1"/>
</dbReference>
<comment type="similarity">
    <text evidence="1">Belongs to the lipin family.</text>
</comment>
<organism evidence="3 4">
    <name type="scientific">Tritrichomonas musculus</name>
    <dbReference type="NCBI Taxonomy" id="1915356"/>
    <lineage>
        <taxon>Eukaryota</taxon>
        <taxon>Metamonada</taxon>
        <taxon>Parabasalia</taxon>
        <taxon>Tritrichomonadida</taxon>
        <taxon>Tritrichomonadidae</taxon>
        <taxon>Tritrichomonas</taxon>
    </lineage>
</organism>
<sequence>MIKNIFSKYNPSTLSGALDIIIIEHPDGTLRSSPWHVRFGKLGLLHHVGKVVTVDINNDHAPFLMQVDESGRGQFFSSQSINQFSHSTIIYPKSPSIEFAQVNIQSKDVRHILSKLKEKKRNEPNIKDNFNMINISSDDDLTNANDYESFFPYDEDLKYQMIHDDDAVDLEAALKYKDPDPQPISTISSSLDLAQSTNTIGHHHQTLDSTNNELTDITNTKVRPVPSALLLSSMRSMLHYGKNDVVFTVSSLIQGPKKIEANIFLWKSSVKLIVSDVDGTVTSSDLLGHVLPTFGKDWTHPGLAPLYNKIEKNGKNTQFVYLSSRPIGEASLTRKMLKKIQQDGFVMPEGPLITAPDLAIPAMAREMQRKPHEFKIPTLMQIKDLFAKPSGSLKSESTENLALESIAFASELDDHHNSAADPDFNSNVDLDNNQINPQSEINNMNDENDGMPFIFGFGNRKTDVISYRNVGLRDDQILLFDTKHRVLDAKQEILYKSIENLTNDIQKFNIGKVSHLHED</sequence>
<accession>A0ABR2KS74</accession>
<comment type="caution">
    <text evidence="3">The sequence shown here is derived from an EMBL/GenBank/DDBJ whole genome shotgun (WGS) entry which is preliminary data.</text>
</comment>
<dbReference type="EMBL" id="JAPFFF010000003">
    <property type="protein sequence ID" value="KAK8893252.1"/>
    <property type="molecule type" value="Genomic_DNA"/>
</dbReference>
<protein>
    <recommendedName>
        <fullName evidence="2">LNS2/PITP domain-containing protein</fullName>
    </recommendedName>
</protein>
<dbReference type="InterPro" id="IPR031315">
    <property type="entry name" value="LNS2/PITP"/>
</dbReference>
<evidence type="ECO:0000313" key="3">
    <source>
        <dbReference type="EMBL" id="KAK8893252.1"/>
    </source>
</evidence>
<evidence type="ECO:0000313" key="4">
    <source>
        <dbReference type="Proteomes" id="UP001470230"/>
    </source>
</evidence>
<feature type="domain" description="LNS2/PITP" evidence="2">
    <location>
        <begin position="272"/>
        <end position="489"/>
    </location>
</feature>
<name>A0ABR2KS74_9EUKA</name>
<gene>
    <name evidence="3" type="ORF">M9Y10_021669</name>
</gene>